<gene>
    <name evidence="5" type="ORF">F1188_08015</name>
</gene>
<dbReference type="InterPro" id="IPR058634">
    <property type="entry name" value="AaeA-lik-b-barrel"/>
</dbReference>
<reference evidence="5 6" key="1">
    <citation type="submission" date="2019-09" db="EMBL/GenBank/DDBJ databases">
        <title>Genome sequence of Roseospira marina, one of the more divergent members of the non-sulfur purple photosynthetic bacterial family, the Rhodospirillaceae.</title>
        <authorList>
            <person name="Meyer T."/>
            <person name="Kyndt J."/>
        </authorList>
    </citation>
    <scope>NUCLEOTIDE SEQUENCE [LARGE SCALE GENOMIC DNA]</scope>
    <source>
        <strain evidence="5 6">DSM 15113</strain>
    </source>
</reference>
<feature type="domain" description="p-hydroxybenzoic acid efflux pump subunit AaeA-like beta-barrel" evidence="4">
    <location>
        <begin position="275"/>
        <end position="366"/>
    </location>
</feature>
<dbReference type="SUPFAM" id="SSF111369">
    <property type="entry name" value="HlyD-like secretion proteins"/>
    <property type="match status" value="2"/>
</dbReference>
<dbReference type="PANTHER" id="PTHR30386">
    <property type="entry name" value="MEMBRANE FUSION SUBUNIT OF EMRAB-TOLC MULTIDRUG EFFLUX PUMP"/>
    <property type="match status" value="1"/>
</dbReference>
<keyword evidence="2" id="KW-0812">Transmembrane</keyword>
<keyword evidence="2" id="KW-1133">Transmembrane helix</keyword>
<feature type="transmembrane region" description="Helical" evidence="2">
    <location>
        <begin position="35"/>
        <end position="56"/>
    </location>
</feature>
<dbReference type="Gene3D" id="2.40.30.170">
    <property type="match status" value="1"/>
</dbReference>
<dbReference type="GO" id="GO:0055085">
    <property type="term" value="P:transmembrane transport"/>
    <property type="evidence" value="ECO:0007669"/>
    <property type="project" value="InterPro"/>
</dbReference>
<dbReference type="OrthoDB" id="9811754at2"/>
<dbReference type="EMBL" id="VWPJ01000006">
    <property type="protein sequence ID" value="KAA5605959.1"/>
    <property type="molecule type" value="Genomic_DNA"/>
</dbReference>
<evidence type="ECO:0000313" key="5">
    <source>
        <dbReference type="EMBL" id="KAA5605959.1"/>
    </source>
</evidence>
<keyword evidence="6" id="KW-1185">Reference proteome</keyword>
<protein>
    <submittedName>
        <fullName evidence="5">HlyD family secretion protein</fullName>
    </submittedName>
</protein>
<comment type="caution">
    <text evidence="5">The sequence shown here is derived from an EMBL/GenBank/DDBJ whole genome shotgun (WGS) entry which is preliminary data.</text>
</comment>
<sequence>MSTHDSEQAPPQDGTAPTNTPQNTGDRRGPSPRKIVLSVVGVGLLIGALWLGWQWWTVFRFIETTEDAYIQADIVAVSPLVAGEVTRVAVEDHQTVAAGDLLFTIDASDYEASRDAAQAAVASADASLAENAEQRTLQERTIAVAEADVAAAKASLDFARQEYDRDSELARKGSGTVRAAQRSREALVNAESAVTSREATLARARQQLDVIDAQRTRLVSERQRAAAQLRTAEINLNRTTVLSPAAGTIGNRQIEAGEYVRPGVQAISVVPDDPYVVANFKETQLEYFKPGMDADIEIDMLSGTALHATIESLAPAAGQEFAILPPQNATGNFTKIVQRVPVKIRFAPDQPEVDRLKPGTSAIVSIDTKGQQE</sequence>
<dbReference type="RefSeq" id="WP_150061890.1">
    <property type="nucleotide sequence ID" value="NZ_JACHII010000002.1"/>
</dbReference>
<keyword evidence="2" id="KW-0472">Membrane</keyword>
<evidence type="ECO:0000256" key="1">
    <source>
        <dbReference type="SAM" id="MobiDB-lite"/>
    </source>
</evidence>
<name>A0A5M6IDX4_9PROT</name>
<organism evidence="5 6">
    <name type="scientific">Roseospira marina</name>
    <dbReference type="NCBI Taxonomy" id="140057"/>
    <lineage>
        <taxon>Bacteria</taxon>
        <taxon>Pseudomonadati</taxon>
        <taxon>Pseudomonadota</taxon>
        <taxon>Alphaproteobacteria</taxon>
        <taxon>Rhodospirillales</taxon>
        <taxon>Rhodospirillaceae</taxon>
        <taxon>Roseospira</taxon>
    </lineage>
</organism>
<dbReference type="Pfam" id="PF25963">
    <property type="entry name" value="Beta-barrel_AAEA"/>
    <property type="match status" value="1"/>
</dbReference>
<dbReference type="Pfam" id="PF25917">
    <property type="entry name" value="BSH_RND"/>
    <property type="match status" value="1"/>
</dbReference>
<evidence type="ECO:0000259" key="4">
    <source>
        <dbReference type="Pfam" id="PF25963"/>
    </source>
</evidence>
<dbReference type="AlphaFoldDB" id="A0A5M6IDX4"/>
<feature type="compositionally biased region" description="Polar residues" evidence="1">
    <location>
        <begin position="15"/>
        <end position="24"/>
    </location>
</feature>
<dbReference type="Gene3D" id="2.40.50.100">
    <property type="match status" value="1"/>
</dbReference>
<feature type="region of interest" description="Disordered" evidence="1">
    <location>
        <begin position="1"/>
        <end position="31"/>
    </location>
</feature>
<proteinExistence type="predicted"/>
<dbReference type="Gene3D" id="1.10.287.470">
    <property type="entry name" value="Helix hairpin bin"/>
    <property type="match status" value="1"/>
</dbReference>
<evidence type="ECO:0000256" key="2">
    <source>
        <dbReference type="SAM" id="Phobius"/>
    </source>
</evidence>
<dbReference type="PANTHER" id="PTHR30386:SF24">
    <property type="entry name" value="MULTIDRUG RESISTANCE EFFLUX PUMP"/>
    <property type="match status" value="1"/>
</dbReference>
<dbReference type="InterPro" id="IPR050739">
    <property type="entry name" value="MFP"/>
</dbReference>
<evidence type="ECO:0000313" key="6">
    <source>
        <dbReference type="Proteomes" id="UP000324065"/>
    </source>
</evidence>
<feature type="domain" description="Multidrug resistance protein MdtA-like barrel-sandwich hybrid" evidence="3">
    <location>
        <begin position="74"/>
        <end position="270"/>
    </location>
</feature>
<evidence type="ECO:0000259" key="3">
    <source>
        <dbReference type="Pfam" id="PF25917"/>
    </source>
</evidence>
<dbReference type="InterPro" id="IPR058625">
    <property type="entry name" value="MdtA-like_BSH"/>
</dbReference>
<accession>A0A5M6IDX4</accession>
<dbReference type="Proteomes" id="UP000324065">
    <property type="component" value="Unassembled WGS sequence"/>
</dbReference>